<dbReference type="AlphaFoldDB" id="A0A9P8ARJ6"/>
<dbReference type="RefSeq" id="XP_043037432.1">
    <property type="nucleotide sequence ID" value="XM_043177462.1"/>
</dbReference>
<dbReference type="Proteomes" id="UP000812287">
    <property type="component" value="Unassembled WGS sequence"/>
</dbReference>
<evidence type="ECO:0000313" key="1">
    <source>
        <dbReference type="EMBL" id="KAG7443932.1"/>
    </source>
</evidence>
<proteinExistence type="predicted"/>
<dbReference type="GeneID" id="66099749"/>
<protein>
    <submittedName>
        <fullName evidence="1">Uncharacterized protein</fullName>
    </submittedName>
</protein>
<comment type="caution">
    <text evidence="1">The sequence shown here is derived from an EMBL/GenBank/DDBJ whole genome shotgun (WGS) entry which is preliminary data.</text>
</comment>
<dbReference type="EMBL" id="MU250542">
    <property type="protein sequence ID" value="KAG7443932.1"/>
    <property type="molecule type" value="Genomic_DNA"/>
</dbReference>
<reference evidence="1" key="1">
    <citation type="submission" date="2020-11" db="EMBL/GenBank/DDBJ databases">
        <title>Adaptations for nitrogen fixation in a non-lichenized fungal sporocarp promotes dispersal by wood-feeding termites.</title>
        <authorList>
            <consortium name="DOE Joint Genome Institute"/>
            <person name="Koch R.A."/>
            <person name="Yoon G."/>
            <person name="Arayal U."/>
            <person name="Lail K."/>
            <person name="Amirebrahimi M."/>
            <person name="Labutti K."/>
            <person name="Lipzen A."/>
            <person name="Riley R."/>
            <person name="Barry K."/>
            <person name="Henrissat B."/>
            <person name="Grigoriev I.V."/>
            <person name="Herr J.R."/>
            <person name="Aime M.C."/>
        </authorList>
    </citation>
    <scope>NUCLEOTIDE SEQUENCE</scope>
    <source>
        <strain evidence="1">MCA 3950</strain>
    </source>
</reference>
<name>A0A9P8ARJ6_9AGAR</name>
<organism evidence="1 2">
    <name type="scientific">Guyanagaster necrorhizus</name>
    <dbReference type="NCBI Taxonomy" id="856835"/>
    <lineage>
        <taxon>Eukaryota</taxon>
        <taxon>Fungi</taxon>
        <taxon>Dikarya</taxon>
        <taxon>Basidiomycota</taxon>
        <taxon>Agaricomycotina</taxon>
        <taxon>Agaricomycetes</taxon>
        <taxon>Agaricomycetidae</taxon>
        <taxon>Agaricales</taxon>
        <taxon>Marasmiineae</taxon>
        <taxon>Physalacriaceae</taxon>
        <taxon>Guyanagaster</taxon>
    </lineage>
</organism>
<sequence>MGDPALKPPFSSLNITDTIIHTLSTLPRDYCISRNYVYDIPLPRLRINGRRLARLATHRYIPDPEIGSRYLWSNSIGGLIFRQDRSDPIEVPLTFLSRQVTDVEILDCIPQLDDFFPRDKLACRRVAARGDDPPFELWYHKNGTQLGISANYMIASLTSSLEPRKIWYGPVIALILLRDPFGMKYTNFEWRHLDVFRRFFMSCPGPSFVS</sequence>
<accession>A0A9P8ARJ6</accession>
<evidence type="ECO:0000313" key="2">
    <source>
        <dbReference type="Proteomes" id="UP000812287"/>
    </source>
</evidence>
<keyword evidence="2" id="KW-1185">Reference proteome</keyword>
<gene>
    <name evidence="1" type="ORF">BT62DRAFT_1008613</name>
</gene>
<dbReference type="OrthoDB" id="2885537at2759"/>